<dbReference type="InterPro" id="IPR011706">
    <property type="entry name" value="Cu-oxidase_C"/>
</dbReference>
<comment type="similarity">
    <text evidence="3">Belongs to the multicopper oxidase family.</text>
</comment>
<keyword evidence="14" id="KW-1133">Transmembrane helix</keyword>
<comment type="cofactor">
    <cofactor evidence="1">
        <name>Cu cation</name>
        <dbReference type="ChEBI" id="CHEBI:23378"/>
    </cofactor>
</comment>
<dbReference type="InterPro" id="IPR002355">
    <property type="entry name" value="Cu_oxidase_Cu_BS"/>
</dbReference>
<dbReference type="Pfam" id="PF07732">
    <property type="entry name" value="Cu-oxidase_3"/>
    <property type="match status" value="1"/>
</dbReference>
<dbReference type="EMBL" id="JACMSC010000013">
    <property type="protein sequence ID" value="KAG6493825.1"/>
    <property type="molecule type" value="Genomic_DNA"/>
</dbReference>
<keyword evidence="19" id="KW-1185">Reference proteome</keyword>
<dbReference type="CDD" id="cd13893">
    <property type="entry name" value="CuRO_3_AAO"/>
    <property type="match status" value="1"/>
</dbReference>
<comment type="caution">
    <text evidence="18">The sequence shown here is derived from an EMBL/GenBank/DDBJ whole genome shotgun (WGS) entry which is preliminary data.</text>
</comment>
<dbReference type="Gene3D" id="2.60.40.420">
    <property type="entry name" value="Cupredoxins - blue copper proteins"/>
    <property type="match status" value="3"/>
</dbReference>
<dbReference type="PANTHER" id="PTHR11709">
    <property type="entry name" value="MULTI-COPPER OXIDASE"/>
    <property type="match status" value="1"/>
</dbReference>
<evidence type="ECO:0000256" key="13">
    <source>
        <dbReference type="ARBA" id="ARBA00048908"/>
    </source>
</evidence>
<dbReference type="NCBIfam" id="TIGR03388">
    <property type="entry name" value="ascorbase"/>
    <property type="match status" value="1"/>
</dbReference>
<evidence type="ECO:0000259" key="16">
    <source>
        <dbReference type="Pfam" id="PF07731"/>
    </source>
</evidence>
<dbReference type="SUPFAM" id="SSF49503">
    <property type="entry name" value="Cupredoxins"/>
    <property type="match status" value="3"/>
</dbReference>
<evidence type="ECO:0000313" key="18">
    <source>
        <dbReference type="EMBL" id="KAG6493825.1"/>
    </source>
</evidence>
<name>A0A8J5G8B4_ZINOF</name>
<dbReference type="Pfam" id="PF07731">
    <property type="entry name" value="Cu-oxidase_2"/>
    <property type="match status" value="1"/>
</dbReference>
<keyword evidence="7" id="KW-0964">Secreted</keyword>
<comment type="subcellular location">
    <subcellularLocation>
        <location evidence="2">Secreted</location>
    </subcellularLocation>
</comment>
<evidence type="ECO:0000256" key="2">
    <source>
        <dbReference type="ARBA" id="ARBA00004613"/>
    </source>
</evidence>
<organism evidence="18 19">
    <name type="scientific">Zingiber officinale</name>
    <name type="common">Ginger</name>
    <name type="synonym">Amomum zingiber</name>
    <dbReference type="NCBI Taxonomy" id="94328"/>
    <lineage>
        <taxon>Eukaryota</taxon>
        <taxon>Viridiplantae</taxon>
        <taxon>Streptophyta</taxon>
        <taxon>Embryophyta</taxon>
        <taxon>Tracheophyta</taxon>
        <taxon>Spermatophyta</taxon>
        <taxon>Magnoliopsida</taxon>
        <taxon>Liliopsida</taxon>
        <taxon>Zingiberales</taxon>
        <taxon>Zingiberaceae</taxon>
        <taxon>Zingiber</taxon>
    </lineage>
</organism>
<dbReference type="PROSITE" id="PS00080">
    <property type="entry name" value="MULTICOPPER_OXIDASE2"/>
    <property type="match status" value="1"/>
</dbReference>
<dbReference type="InterPro" id="IPR017760">
    <property type="entry name" value="L-ascorbate_oxidase_pln"/>
</dbReference>
<dbReference type="FunFam" id="2.60.40.420:FF:000045">
    <property type="entry name" value="Laccase 2"/>
    <property type="match status" value="1"/>
</dbReference>
<evidence type="ECO:0000256" key="8">
    <source>
        <dbReference type="ARBA" id="ARBA00022723"/>
    </source>
</evidence>
<evidence type="ECO:0000256" key="14">
    <source>
        <dbReference type="SAM" id="Phobius"/>
    </source>
</evidence>
<protein>
    <recommendedName>
        <fullName evidence="6">L-ascorbate oxidase</fullName>
        <ecNumber evidence="5">1.10.3.3</ecNumber>
    </recommendedName>
</protein>
<dbReference type="InterPro" id="IPR011707">
    <property type="entry name" value="Cu-oxidase-like_N"/>
</dbReference>
<comment type="catalytic activity">
    <reaction evidence="13">
        <text>4 L-ascorbate + O2 = 4 monodehydro-L-ascorbate radical + 2 H2O</text>
        <dbReference type="Rhea" id="RHEA:30243"/>
        <dbReference type="ChEBI" id="CHEBI:15377"/>
        <dbReference type="ChEBI" id="CHEBI:15379"/>
        <dbReference type="ChEBI" id="CHEBI:38290"/>
        <dbReference type="ChEBI" id="CHEBI:59513"/>
        <dbReference type="EC" id="1.10.3.3"/>
    </reaction>
</comment>
<evidence type="ECO:0000256" key="7">
    <source>
        <dbReference type="ARBA" id="ARBA00022525"/>
    </source>
</evidence>
<keyword evidence="9" id="KW-0677">Repeat</keyword>
<feature type="domain" description="Plastocyanin-like" evidence="16">
    <location>
        <begin position="438"/>
        <end position="563"/>
    </location>
</feature>
<comment type="subunit">
    <text evidence="4">Dimer.</text>
</comment>
<evidence type="ECO:0000256" key="3">
    <source>
        <dbReference type="ARBA" id="ARBA00010609"/>
    </source>
</evidence>
<keyword evidence="8" id="KW-0479">Metal-binding</keyword>
<dbReference type="Proteomes" id="UP000734854">
    <property type="component" value="Unassembled WGS sequence"/>
</dbReference>
<evidence type="ECO:0000256" key="4">
    <source>
        <dbReference type="ARBA" id="ARBA00011473"/>
    </source>
</evidence>
<evidence type="ECO:0000313" key="19">
    <source>
        <dbReference type="Proteomes" id="UP000734854"/>
    </source>
</evidence>
<keyword evidence="14" id="KW-0472">Membrane</keyword>
<feature type="domain" description="Plastocyanin-like" evidence="15">
    <location>
        <begin position="178"/>
        <end position="335"/>
    </location>
</feature>
<dbReference type="InterPro" id="IPR008972">
    <property type="entry name" value="Cupredoxin"/>
</dbReference>
<evidence type="ECO:0000256" key="11">
    <source>
        <dbReference type="ARBA" id="ARBA00023008"/>
    </source>
</evidence>
<dbReference type="GO" id="GO:0005576">
    <property type="term" value="C:extracellular region"/>
    <property type="evidence" value="ECO:0007669"/>
    <property type="project" value="UniProtKB-SubCell"/>
</dbReference>
<dbReference type="InterPro" id="IPR001117">
    <property type="entry name" value="Cu-oxidase_2nd"/>
</dbReference>
<evidence type="ECO:0000259" key="17">
    <source>
        <dbReference type="Pfam" id="PF07732"/>
    </source>
</evidence>
<dbReference type="InterPro" id="IPR033138">
    <property type="entry name" value="Cu_oxidase_CS"/>
</dbReference>
<feature type="domain" description="Plastocyanin-like" evidence="17">
    <location>
        <begin position="60"/>
        <end position="163"/>
    </location>
</feature>
<dbReference type="PROSITE" id="PS00079">
    <property type="entry name" value="MULTICOPPER_OXIDASE1"/>
    <property type="match status" value="1"/>
</dbReference>
<keyword evidence="10" id="KW-0560">Oxidoreductase</keyword>
<keyword evidence="11" id="KW-0186">Copper</keyword>
<evidence type="ECO:0000256" key="10">
    <source>
        <dbReference type="ARBA" id="ARBA00023002"/>
    </source>
</evidence>
<dbReference type="InterPro" id="IPR045087">
    <property type="entry name" value="Cu-oxidase_fam"/>
</dbReference>
<dbReference type="InterPro" id="IPR034267">
    <property type="entry name" value="CuRO_3_AAO"/>
</dbReference>
<dbReference type="PANTHER" id="PTHR11709:SF218">
    <property type="entry name" value="L-ASCORBATE OXIDASE"/>
    <property type="match status" value="1"/>
</dbReference>
<evidence type="ECO:0000256" key="5">
    <source>
        <dbReference type="ARBA" id="ARBA00012301"/>
    </source>
</evidence>
<proteinExistence type="inferred from homology"/>
<evidence type="ECO:0000256" key="12">
    <source>
        <dbReference type="ARBA" id="ARBA00023157"/>
    </source>
</evidence>
<dbReference type="EC" id="1.10.3.3" evidence="5"/>
<dbReference type="GO" id="GO:0008447">
    <property type="term" value="F:L-ascorbate oxidase activity"/>
    <property type="evidence" value="ECO:0007669"/>
    <property type="project" value="UniProtKB-EC"/>
</dbReference>
<dbReference type="PROSITE" id="PS51257">
    <property type="entry name" value="PROKAR_LIPOPROTEIN"/>
    <property type="match status" value="1"/>
</dbReference>
<sequence>MRRGSESTMLLSSSLRGAQQVVLLFAAMSLLGCCGSNGGLLMANAKVIEYRWDVSHQFKSPDCFRKLAITINGETPGPTIDAQQGDTVVVVVNNSLLTENAAIHWHGIRQIGTPWSDGTEGVTQCPIMPGDSFVYRFVPGTYLYHAHYGMQMSAGLYGVIRVAVPDGTVEPFAYDFDHSLLLNDWWHQSTYEQAAGLSAVPFVWIEEPQSLLINGRGQFNCALAGTTDVCDTTAPECSPYVLSVVPGKTYRLRIASLTALSALNFEVEGHNMTVVEADGHYVKPFVVKNLNIYSGETYSVLITADQDPSRNYWLAANVIARQPRTPAGTGILNYLHDSPEEKPPAATPAGPMWNDTEYRLAQSTALRAHPDHILPPPATADRMILLLNTQNLIDGHTRWALNNVSFNFPHTPYLIAMKQNLSDVFDERPAPETYDYKHYDIYNPSSNPNATVGTSIYRFEFDSTVDVVLQSANILKPNKSETHPWHMHGHDFWVLAHGMGRFDPDVDTARFNLVDPILKNTVDLQPFGWTAIRFKADNPGVWAFHCHVESHFFMGMGVVFEEGIDRVGELPESIMGCGKSKLPNRS</sequence>
<reference evidence="18 19" key="1">
    <citation type="submission" date="2020-08" db="EMBL/GenBank/DDBJ databases">
        <title>Plant Genome Project.</title>
        <authorList>
            <person name="Zhang R.-G."/>
        </authorList>
    </citation>
    <scope>NUCLEOTIDE SEQUENCE [LARGE SCALE GENOMIC DNA]</scope>
    <source>
        <tissue evidence="18">Rhizome</tissue>
    </source>
</reference>
<dbReference type="Pfam" id="PF00394">
    <property type="entry name" value="Cu-oxidase"/>
    <property type="match status" value="1"/>
</dbReference>
<evidence type="ECO:0000256" key="9">
    <source>
        <dbReference type="ARBA" id="ARBA00022737"/>
    </source>
</evidence>
<keyword evidence="12" id="KW-1015">Disulfide bond</keyword>
<evidence type="ECO:0000256" key="6">
    <source>
        <dbReference type="ARBA" id="ARBA00022095"/>
    </source>
</evidence>
<keyword evidence="14" id="KW-0812">Transmembrane</keyword>
<feature type="transmembrane region" description="Helical" evidence="14">
    <location>
        <begin position="21"/>
        <end position="43"/>
    </location>
</feature>
<evidence type="ECO:0000259" key="15">
    <source>
        <dbReference type="Pfam" id="PF00394"/>
    </source>
</evidence>
<gene>
    <name evidence="18" type="ORF">ZIOFF_048828</name>
</gene>
<dbReference type="GO" id="GO:0005507">
    <property type="term" value="F:copper ion binding"/>
    <property type="evidence" value="ECO:0007669"/>
    <property type="project" value="InterPro"/>
</dbReference>
<accession>A0A8J5G8B4</accession>
<evidence type="ECO:0000256" key="1">
    <source>
        <dbReference type="ARBA" id="ARBA00001935"/>
    </source>
</evidence>
<dbReference type="AlphaFoldDB" id="A0A8J5G8B4"/>